<feature type="transmembrane region" description="Helical" evidence="1">
    <location>
        <begin position="12"/>
        <end position="34"/>
    </location>
</feature>
<dbReference type="STRING" id="1796616.A4V09_08720"/>
<sequence length="258" mass="28819">MRTLLWAEYKKLRRSSIVWITVFATVMIAVIVFVEGQGIHDGPDVQYGLKIVHEGSRYIDNVGWYMDEAQPLATFFVLPAVIALLGSYMICREEEDDTLKSLRVLPVNEVKLTTAKMIMAFMFSVFIYLMLFSITFLTEAVLHFSDLSAAMVLKCLKEYLGDGIGVFLAVSPIIAFVARMKKGYWLALVFTEIYSCAGLFAGMSSELLYLYPINAIFNLSGYHITTAGKRATSIIILLLCGGISVLLLKGLKHSHKSE</sequence>
<dbReference type="AlphaFoldDB" id="A0A1C7I865"/>
<dbReference type="PANTHER" id="PTHR37305">
    <property type="entry name" value="INTEGRAL MEMBRANE PROTEIN-RELATED"/>
    <property type="match status" value="1"/>
</dbReference>
<accession>A0A1C7I865</accession>
<evidence type="ECO:0000313" key="3">
    <source>
        <dbReference type="Proteomes" id="UP000092574"/>
    </source>
</evidence>
<feature type="transmembrane region" description="Helical" evidence="1">
    <location>
        <begin position="72"/>
        <end position="91"/>
    </location>
</feature>
<feature type="transmembrane region" description="Helical" evidence="1">
    <location>
        <begin position="231"/>
        <end position="248"/>
    </location>
</feature>
<keyword evidence="3" id="KW-1185">Reference proteome</keyword>
<keyword evidence="1" id="KW-1133">Transmembrane helix</keyword>
<protein>
    <submittedName>
        <fullName evidence="2">ABC transporter permease</fullName>
    </submittedName>
</protein>
<name>A0A1C7I865_9FIRM</name>
<gene>
    <name evidence="2" type="ORF">A4V09_08720</name>
</gene>
<dbReference type="KEGG" id="byl:A4V09_08720"/>
<proteinExistence type="predicted"/>
<feature type="transmembrane region" description="Helical" evidence="1">
    <location>
        <begin position="118"/>
        <end position="139"/>
    </location>
</feature>
<evidence type="ECO:0000313" key="2">
    <source>
        <dbReference type="EMBL" id="ANU75840.1"/>
    </source>
</evidence>
<evidence type="ECO:0000256" key="1">
    <source>
        <dbReference type="SAM" id="Phobius"/>
    </source>
</evidence>
<organism evidence="2 3">
    <name type="scientific">Blautia pseudococcoides</name>
    <dbReference type="NCBI Taxonomy" id="1796616"/>
    <lineage>
        <taxon>Bacteria</taxon>
        <taxon>Bacillati</taxon>
        <taxon>Bacillota</taxon>
        <taxon>Clostridia</taxon>
        <taxon>Lachnospirales</taxon>
        <taxon>Lachnospiraceae</taxon>
        <taxon>Blautia</taxon>
    </lineage>
</organism>
<feature type="transmembrane region" description="Helical" evidence="1">
    <location>
        <begin position="185"/>
        <end position="211"/>
    </location>
</feature>
<keyword evidence="1" id="KW-0472">Membrane</keyword>
<feature type="transmembrane region" description="Helical" evidence="1">
    <location>
        <begin position="159"/>
        <end position="178"/>
    </location>
</feature>
<dbReference type="RefSeq" id="WP_065542022.1">
    <property type="nucleotide sequence ID" value="NZ_CP015405.2"/>
</dbReference>
<dbReference type="Pfam" id="PF12730">
    <property type="entry name" value="ABC2_membrane_4"/>
    <property type="match status" value="1"/>
</dbReference>
<dbReference type="EMBL" id="CP015405">
    <property type="protein sequence ID" value="ANU75840.1"/>
    <property type="molecule type" value="Genomic_DNA"/>
</dbReference>
<dbReference type="OrthoDB" id="4336274at2"/>
<dbReference type="PANTHER" id="PTHR37305:SF1">
    <property type="entry name" value="MEMBRANE PROTEIN"/>
    <property type="match status" value="1"/>
</dbReference>
<keyword evidence="1" id="KW-0812">Transmembrane</keyword>
<reference evidence="2" key="1">
    <citation type="submission" date="2017-04" db="EMBL/GenBank/DDBJ databases">
        <title>Complete Genome Sequences of Twelve Strains of a Stable Defined Moderately Diverse Mouse Microbiota 2 (sDMDMm2).</title>
        <authorList>
            <person name="Uchimura Y."/>
            <person name="Wyss M."/>
            <person name="Brugiroux S."/>
            <person name="Limenitakis J.P."/>
            <person name="Stecher B."/>
            <person name="McCoy K.D."/>
            <person name="Macpherson A.J."/>
        </authorList>
    </citation>
    <scope>NUCLEOTIDE SEQUENCE</scope>
    <source>
        <strain evidence="2">YL58</strain>
    </source>
</reference>
<dbReference type="Proteomes" id="UP000092574">
    <property type="component" value="Chromosome"/>
</dbReference>